<dbReference type="EMBL" id="MUJZ01048394">
    <property type="protein sequence ID" value="OTF74153.1"/>
    <property type="molecule type" value="Genomic_DNA"/>
</dbReference>
<name>A0A1Y3B2Q9_EURMA</name>
<feature type="non-terminal residue" evidence="1">
    <location>
        <position position="1"/>
    </location>
</feature>
<sequence length="193" mass="22524">VSYLRREINQLLYLCSNLWPQISYKPFYSIQPIQIRLENFYLHFTNYPTMKPRSIYNLLNVSWVFLGSLDPNDVVDENINYIQLSTEKPFNVQQTDELDRQTLSLDKNIKLLQQLPKSSKCFGCGIIRNVDVVHSSIFVTVTSSIHHFLAKYIAEKRINLLVIPNLIPIPSGLLVEQFLYQDSSHIPFVYIRS</sequence>
<gene>
    <name evidence="1" type="ORF">BLA29_009391</name>
</gene>
<dbReference type="Proteomes" id="UP000194236">
    <property type="component" value="Unassembled WGS sequence"/>
</dbReference>
<proteinExistence type="predicted"/>
<keyword evidence="2" id="KW-1185">Reference proteome</keyword>
<protein>
    <submittedName>
        <fullName evidence="1">Uncharacterized protein</fullName>
    </submittedName>
</protein>
<comment type="caution">
    <text evidence="1">The sequence shown here is derived from an EMBL/GenBank/DDBJ whole genome shotgun (WGS) entry which is preliminary data.</text>
</comment>
<dbReference type="OrthoDB" id="2405412at2759"/>
<dbReference type="AlphaFoldDB" id="A0A1Y3B2Q9"/>
<evidence type="ECO:0000313" key="1">
    <source>
        <dbReference type="EMBL" id="OTF74153.1"/>
    </source>
</evidence>
<reference evidence="1 2" key="1">
    <citation type="submission" date="2017-03" db="EMBL/GenBank/DDBJ databases">
        <title>Genome Survey of Euroglyphus maynei.</title>
        <authorList>
            <person name="Arlian L.G."/>
            <person name="Morgan M.S."/>
            <person name="Rider S.D."/>
        </authorList>
    </citation>
    <scope>NUCLEOTIDE SEQUENCE [LARGE SCALE GENOMIC DNA]</scope>
    <source>
        <strain evidence="1">Arlian Lab</strain>
        <tissue evidence="1">Whole body</tissue>
    </source>
</reference>
<accession>A0A1Y3B2Q9</accession>
<organism evidence="1 2">
    <name type="scientific">Euroglyphus maynei</name>
    <name type="common">Mayne's house dust mite</name>
    <dbReference type="NCBI Taxonomy" id="6958"/>
    <lineage>
        <taxon>Eukaryota</taxon>
        <taxon>Metazoa</taxon>
        <taxon>Ecdysozoa</taxon>
        <taxon>Arthropoda</taxon>
        <taxon>Chelicerata</taxon>
        <taxon>Arachnida</taxon>
        <taxon>Acari</taxon>
        <taxon>Acariformes</taxon>
        <taxon>Sarcoptiformes</taxon>
        <taxon>Astigmata</taxon>
        <taxon>Psoroptidia</taxon>
        <taxon>Analgoidea</taxon>
        <taxon>Pyroglyphidae</taxon>
        <taxon>Pyroglyphinae</taxon>
        <taxon>Euroglyphus</taxon>
    </lineage>
</organism>
<evidence type="ECO:0000313" key="2">
    <source>
        <dbReference type="Proteomes" id="UP000194236"/>
    </source>
</evidence>